<dbReference type="EMBL" id="BMZH01000001">
    <property type="protein sequence ID" value="GHA81990.1"/>
    <property type="molecule type" value="Genomic_DNA"/>
</dbReference>
<keyword evidence="3" id="KW-1185">Reference proteome</keyword>
<proteinExistence type="predicted"/>
<dbReference type="AlphaFoldDB" id="A0A8J3CMM5"/>
<protein>
    <recommendedName>
        <fullName evidence="4">Lipoprotein</fullName>
    </recommendedName>
</protein>
<dbReference type="RefSeq" id="WP_189494321.1">
    <property type="nucleotide sequence ID" value="NZ_BMZH01000001.1"/>
</dbReference>
<comment type="caution">
    <text evidence="2">The sequence shown here is derived from an EMBL/GenBank/DDBJ whole genome shotgun (WGS) entry which is preliminary data.</text>
</comment>
<sequence>MRQFVIIGLAAFSLSGCMTVAKTTGKAAALPFKATYFTGKTVGKGVVGTTKMVGKGAYATGKGVYYVGSVPVKITDQAMDTSTKILVMTTQVVDLSGKVFTVSSKFHASQLDSELMKFKRATNVLSVVIDAFA</sequence>
<evidence type="ECO:0000313" key="2">
    <source>
        <dbReference type="EMBL" id="GHA81990.1"/>
    </source>
</evidence>
<evidence type="ECO:0008006" key="4">
    <source>
        <dbReference type="Google" id="ProtNLM"/>
    </source>
</evidence>
<organism evidence="2 3">
    <name type="scientific">Algimonas arctica</name>
    <dbReference type="NCBI Taxonomy" id="1479486"/>
    <lineage>
        <taxon>Bacteria</taxon>
        <taxon>Pseudomonadati</taxon>
        <taxon>Pseudomonadota</taxon>
        <taxon>Alphaproteobacteria</taxon>
        <taxon>Maricaulales</taxon>
        <taxon>Robiginitomaculaceae</taxon>
        <taxon>Algimonas</taxon>
    </lineage>
</organism>
<dbReference type="PROSITE" id="PS51257">
    <property type="entry name" value="PROKAR_LIPOPROTEIN"/>
    <property type="match status" value="1"/>
</dbReference>
<accession>A0A8J3CMM5</accession>
<evidence type="ECO:0000256" key="1">
    <source>
        <dbReference type="SAM" id="SignalP"/>
    </source>
</evidence>
<evidence type="ECO:0000313" key="3">
    <source>
        <dbReference type="Proteomes" id="UP000634004"/>
    </source>
</evidence>
<keyword evidence="1" id="KW-0732">Signal</keyword>
<name>A0A8J3CMM5_9PROT</name>
<reference evidence="2" key="1">
    <citation type="journal article" date="2014" name="Int. J. Syst. Evol. Microbiol.">
        <title>Complete genome sequence of Corynebacterium casei LMG S-19264T (=DSM 44701T), isolated from a smear-ripened cheese.</title>
        <authorList>
            <consortium name="US DOE Joint Genome Institute (JGI-PGF)"/>
            <person name="Walter F."/>
            <person name="Albersmeier A."/>
            <person name="Kalinowski J."/>
            <person name="Ruckert C."/>
        </authorList>
    </citation>
    <scope>NUCLEOTIDE SEQUENCE</scope>
    <source>
        <strain evidence="2">KCTC 32513</strain>
    </source>
</reference>
<dbReference type="Proteomes" id="UP000634004">
    <property type="component" value="Unassembled WGS sequence"/>
</dbReference>
<gene>
    <name evidence="2" type="ORF">GCM10009069_01350</name>
</gene>
<reference evidence="2" key="2">
    <citation type="submission" date="2020-09" db="EMBL/GenBank/DDBJ databases">
        <authorList>
            <person name="Sun Q."/>
            <person name="Kim S."/>
        </authorList>
    </citation>
    <scope>NUCLEOTIDE SEQUENCE</scope>
    <source>
        <strain evidence="2">KCTC 32513</strain>
    </source>
</reference>
<feature type="signal peptide" evidence="1">
    <location>
        <begin position="1"/>
        <end position="21"/>
    </location>
</feature>
<feature type="chain" id="PRO_5035213181" description="Lipoprotein" evidence="1">
    <location>
        <begin position="22"/>
        <end position="133"/>
    </location>
</feature>